<reference evidence="3" key="1">
    <citation type="submission" date="2017-07" db="EMBL/GenBank/DDBJ databases">
        <title>Taro Niue Genome Assembly and Annotation.</title>
        <authorList>
            <person name="Atibalentja N."/>
            <person name="Keating K."/>
            <person name="Fields C.J."/>
        </authorList>
    </citation>
    <scope>NUCLEOTIDE SEQUENCE</scope>
    <source>
        <strain evidence="3">Niue_2</strain>
        <tissue evidence="3">Leaf</tissue>
    </source>
</reference>
<dbReference type="SMART" id="SM00343">
    <property type="entry name" value="ZnF_C2HC"/>
    <property type="match status" value="2"/>
</dbReference>
<dbReference type="Gene3D" id="4.10.60.10">
    <property type="entry name" value="Zinc finger, CCHC-type"/>
    <property type="match status" value="1"/>
</dbReference>
<dbReference type="GO" id="GO:0008270">
    <property type="term" value="F:zinc ion binding"/>
    <property type="evidence" value="ECO:0007669"/>
    <property type="project" value="InterPro"/>
</dbReference>
<evidence type="ECO:0000259" key="2">
    <source>
        <dbReference type="SMART" id="SM00343"/>
    </source>
</evidence>
<dbReference type="SUPFAM" id="SSF57756">
    <property type="entry name" value="Retrovirus zinc finger-like domains"/>
    <property type="match status" value="1"/>
</dbReference>
<dbReference type="Pfam" id="PF03732">
    <property type="entry name" value="Retrotrans_gag"/>
    <property type="match status" value="1"/>
</dbReference>
<gene>
    <name evidence="3" type="ORF">Taro_035609</name>
</gene>
<feature type="domain" description="CCHC-type" evidence="2">
    <location>
        <begin position="251"/>
        <end position="267"/>
    </location>
</feature>
<feature type="non-terminal residue" evidence="3">
    <location>
        <position position="276"/>
    </location>
</feature>
<proteinExistence type="predicted"/>
<sequence length="276" mass="32060">ELEEMVGEHVQMHELQQTVHELTQALNNVIQAGARNGAGDLYGNFQRINLPRFTGTMDLDEAENWVKAMKQFFRVMQCSEQEKVLLATFQLDRDAIAWWEAASRQLPNINIEIHEKKANEFASLKQRMMSVAEYEAQFKRLAQYAPHLVSTKKMKAKRSLEGLRPVFWEKLAPLDIEVYSVMVLRAQLVEDTMIHKKKELKRERATHSNANKGRNTIDSKRIKGEVKRKEICEFCEKLGHQVDKCWKRLGRCLRCGSQQHQVIDCPTKKNQTPRQG</sequence>
<evidence type="ECO:0000313" key="4">
    <source>
        <dbReference type="Proteomes" id="UP000652761"/>
    </source>
</evidence>
<organism evidence="3 4">
    <name type="scientific">Colocasia esculenta</name>
    <name type="common">Wild taro</name>
    <name type="synonym">Arum esculentum</name>
    <dbReference type="NCBI Taxonomy" id="4460"/>
    <lineage>
        <taxon>Eukaryota</taxon>
        <taxon>Viridiplantae</taxon>
        <taxon>Streptophyta</taxon>
        <taxon>Embryophyta</taxon>
        <taxon>Tracheophyta</taxon>
        <taxon>Spermatophyta</taxon>
        <taxon>Magnoliopsida</taxon>
        <taxon>Liliopsida</taxon>
        <taxon>Araceae</taxon>
        <taxon>Aroideae</taxon>
        <taxon>Colocasieae</taxon>
        <taxon>Colocasia</taxon>
    </lineage>
</organism>
<accession>A0A843W759</accession>
<name>A0A843W759_COLES</name>
<dbReference type="GO" id="GO:0003676">
    <property type="term" value="F:nucleic acid binding"/>
    <property type="evidence" value="ECO:0007669"/>
    <property type="project" value="InterPro"/>
</dbReference>
<dbReference type="Proteomes" id="UP000652761">
    <property type="component" value="Unassembled WGS sequence"/>
</dbReference>
<dbReference type="InterPro" id="IPR005162">
    <property type="entry name" value="Retrotrans_gag_dom"/>
</dbReference>
<evidence type="ECO:0000256" key="1">
    <source>
        <dbReference type="SAM" id="MobiDB-lite"/>
    </source>
</evidence>
<dbReference type="InterPro" id="IPR036875">
    <property type="entry name" value="Znf_CCHC_sf"/>
</dbReference>
<evidence type="ECO:0000313" key="3">
    <source>
        <dbReference type="EMBL" id="MQM02838.1"/>
    </source>
</evidence>
<dbReference type="PANTHER" id="PTHR34482:SF36">
    <property type="entry name" value="RETROTRANSPOSON GAG DOMAIN-CONTAINING PROTEIN"/>
    <property type="match status" value="1"/>
</dbReference>
<feature type="region of interest" description="Disordered" evidence="1">
    <location>
        <begin position="199"/>
        <end position="220"/>
    </location>
</feature>
<dbReference type="InterPro" id="IPR001878">
    <property type="entry name" value="Znf_CCHC"/>
</dbReference>
<dbReference type="OrthoDB" id="1738534at2759"/>
<dbReference type="EMBL" id="NMUH01002926">
    <property type="protein sequence ID" value="MQM02838.1"/>
    <property type="molecule type" value="Genomic_DNA"/>
</dbReference>
<comment type="caution">
    <text evidence="3">The sequence shown here is derived from an EMBL/GenBank/DDBJ whole genome shotgun (WGS) entry which is preliminary data.</text>
</comment>
<dbReference type="PANTHER" id="PTHR34482">
    <property type="entry name" value="DNA DAMAGE-INDUCIBLE PROTEIN 1-LIKE"/>
    <property type="match status" value="1"/>
</dbReference>
<dbReference type="AlphaFoldDB" id="A0A843W759"/>
<keyword evidence="4" id="KW-1185">Reference proteome</keyword>
<protein>
    <recommendedName>
        <fullName evidence="2">CCHC-type domain-containing protein</fullName>
    </recommendedName>
</protein>
<feature type="domain" description="CCHC-type" evidence="2">
    <location>
        <begin position="231"/>
        <end position="247"/>
    </location>
</feature>